<dbReference type="Proteomes" id="UP000198852">
    <property type="component" value="Unassembled WGS sequence"/>
</dbReference>
<dbReference type="InterPro" id="IPR000073">
    <property type="entry name" value="AB_hydrolase_1"/>
</dbReference>
<keyword evidence="2" id="KW-0378">Hydrolase</keyword>
<reference evidence="3" key="1">
    <citation type="submission" date="2016-10" db="EMBL/GenBank/DDBJ databases">
        <authorList>
            <person name="Varghese N."/>
            <person name="Submissions S."/>
        </authorList>
    </citation>
    <scope>NUCLEOTIDE SEQUENCE [LARGE SCALE GENOMIC DNA]</scope>
    <source>
        <strain evidence="3">DSM 44771</strain>
    </source>
</reference>
<dbReference type="PANTHER" id="PTHR46438:SF2">
    <property type="entry name" value="ALPHA_BETA-HYDROLASES SUPERFAMILY PROTEIN"/>
    <property type="match status" value="1"/>
</dbReference>
<dbReference type="InterPro" id="IPR029058">
    <property type="entry name" value="AB_hydrolase_fold"/>
</dbReference>
<feature type="domain" description="AB hydrolase-1" evidence="1">
    <location>
        <begin position="97"/>
        <end position="330"/>
    </location>
</feature>
<proteinExistence type="predicted"/>
<name>A0A1I6QIQ0_9PSEU</name>
<dbReference type="OrthoDB" id="1376138at2"/>
<evidence type="ECO:0000259" key="1">
    <source>
        <dbReference type="Pfam" id="PF12697"/>
    </source>
</evidence>
<sequence>MRTADDHSQQWITRICGSFTFFPAHLRNPLRGGGVVVAVIGAHPGDVDSASYARFLPDSYRRRATEVRPTSTWWRWRGEHVHIARAAAPDAPARAMVIHGAAGHSGALWPVCSPFAGMADLLLPDLPPYGASVVDRPGGIRYGDWVELLCDLVLAERLRDDRPLVLVGASMGGMLAYEAAARTGQVSAVVATCLLDPADPEARRHAARGGLGSIPRPVLGVLERFAGGVRVPMSWMAEVGRISRNPELAALCAADPRGGGLHAPIGLLTSFARYRHTPPEDFAETPVILAHPEADDWTPPEISRRFLDRIKAPTTLVELENCGHYPAEEPGLTRFAETLYSLIGNTLEEPTEA</sequence>
<dbReference type="AlphaFoldDB" id="A0A1I6QIQ0"/>
<dbReference type="SUPFAM" id="SSF53474">
    <property type="entry name" value="alpha/beta-Hydrolases"/>
    <property type="match status" value="1"/>
</dbReference>
<dbReference type="PANTHER" id="PTHR46438">
    <property type="entry name" value="ALPHA/BETA-HYDROLASES SUPERFAMILY PROTEIN"/>
    <property type="match status" value="1"/>
</dbReference>
<dbReference type="GO" id="GO:0016787">
    <property type="term" value="F:hydrolase activity"/>
    <property type="evidence" value="ECO:0007669"/>
    <property type="project" value="UniProtKB-KW"/>
</dbReference>
<evidence type="ECO:0000313" key="2">
    <source>
        <dbReference type="EMBL" id="SFS52178.1"/>
    </source>
</evidence>
<dbReference type="Pfam" id="PF12697">
    <property type="entry name" value="Abhydrolase_6"/>
    <property type="match status" value="1"/>
</dbReference>
<gene>
    <name evidence="2" type="ORF">SAMN05660874_01483</name>
</gene>
<dbReference type="STRING" id="95161.SAMN05660874_01483"/>
<protein>
    <submittedName>
        <fullName evidence="2">Lysophospholipase, alpha-beta hydrolase superfamily</fullName>
    </submittedName>
</protein>
<dbReference type="EMBL" id="FOZX01000002">
    <property type="protein sequence ID" value="SFS52178.1"/>
    <property type="molecule type" value="Genomic_DNA"/>
</dbReference>
<evidence type="ECO:0000313" key="3">
    <source>
        <dbReference type="Proteomes" id="UP000198852"/>
    </source>
</evidence>
<organism evidence="2 3">
    <name type="scientific">Saccharopolyspora flava</name>
    <dbReference type="NCBI Taxonomy" id="95161"/>
    <lineage>
        <taxon>Bacteria</taxon>
        <taxon>Bacillati</taxon>
        <taxon>Actinomycetota</taxon>
        <taxon>Actinomycetes</taxon>
        <taxon>Pseudonocardiales</taxon>
        <taxon>Pseudonocardiaceae</taxon>
        <taxon>Saccharopolyspora</taxon>
    </lineage>
</organism>
<dbReference type="Gene3D" id="3.40.50.1820">
    <property type="entry name" value="alpha/beta hydrolase"/>
    <property type="match status" value="1"/>
</dbReference>
<accession>A0A1I6QIQ0</accession>
<keyword evidence="3" id="KW-1185">Reference proteome</keyword>